<gene>
    <name evidence="11" type="primary">cobT</name>
    <name evidence="12" type="ORF">SAMN02745247_00711</name>
</gene>
<evidence type="ECO:0000256" key="2">
    <source>
        <dbReference type="ARBA" id="ARBA00005049"/>
    </source>
</evidence>
<evidence type="ECO:0000256" key="8">
    <source>
        <dbReference type="ARBA" id="ARBA00022679"/>
    </source>
</evidence>
<dbReference type="EMBL" id="FRDH01000003">
    <property type="protein sequence ID" value="SHN51482.1"/>
    <property type="molecule type" value="Genomic_DNA"/>
</dbReference>
<comment type="function">
    <text evidence="1 11">Catalyzes the synthesis of alpha-ribazole-5'-phosphate from nicotinate mononucleotide (NAMN) and 5,6-dimethylbenzimidazole (DMB).</text>
</comment>
<dbReference type="GO" id="GO:0008939">
    <property type="term" value="F:nicotinate-nucleotide-dimethylbenzimidazole phosphoribosyltransferase activity"/>
    <property type="evidence" value="ECO:0007669"/>
    <property type="project" value="UniProtKB-UniRule"/>
</dbReference>
<dbReference type="Pfam" id="PF02277">
    <property type="entry name" value="DBI_PRT"/>
    <property type="match status" value="1"/>
</dbReference>
<evidence type="ECO:0000256" key="3">
    <source>
        <dbReference type="ARBA" id="ARBA00007110"/>
    </source>
</evidence>
<dbReference type="PANTHER" id="PTHR43463:SF1">
    <property type="entry name" value="NICOTINATE-NUCLEOTIDE--DIMETHYLBENZIMIDAZOLE PHOSPHORIBOSYLTRANSFERASE"/>
    <property type="match status" value="1"/>
</dbReference>
<dbReference type="AlphaFoldDB" id="A0A1M7RZI1"/>
<dbReference type="GO" id="GO:0009236">
    <property type="term" value="P:cobalamin biosynthetic process"/>
    <property type="evidence" value="ECO:0007669"/>
    <property type="project" value="UniProtKB-UniRule"/>
</dbReference>
<evidence type="ECO:0000256" key="10">
    <source>
        <dbReference type="ARBA" id="ARBA00047340"/>
    </source>
</evidence>
<evidence type="ECO:0000256" key="1">
    <source>
        <dbReference type="ARBA" id="ARBA00002197"/>
    </source>
</evidence>
<evidence type="ECO:0000313" key="12">
    <source>
        <dbReference type="EMBL" id="SHN51482.1"/>
    </source>
</evidence>
<evidence type="ECO:0000256" key="9">
    <source>
        <dbReference type="ARBA" id="ARBA00030686"/>
    </source>
</evidence>
<proteinExistence type="inferred from homology"/>
<comment type="similarity">
    <text evidence="3 11">Belongs to the CobT family.</text>
</comment>
<evidence type="ECO:0000256" key="11">
    <source>
        <dbReference type="HAMAP-Rule" id="MF_00230"/>
    </source>
</evidence>
<accession>A0A1M7RZI1</accession>
<organism evidence="12 13">
    <name type="scientific">Butyrivibrio hungatei DSM 14810</name>
    <dbReference type="NCBI Taxonomy" id="1121132"/>
    <lineage>
        <taxon>Bacteria</taxon>
        <taxon>Bacillati</taxon>
        <taxon>Bacillota</taxon>
        <taxon>Clostridia</taxon>
        <taxon>Lachnospirales</taxon>
        <taxon>Lachnospiraceae</taxon>
        <taxon>Butyrivibrio</taxon>
    </lineage>
</organism>
<dbReference type="CDD" id="cd02439">
    <property type="entry name" value="DMB-PRT_CobT"/>
    <property type="match status" value="1"/>
</dbReference>
<keyword evidence="8 11" id="KW-0808">Transferase</keyword>
<evidence type="ECO:0000313" key="13">
    <source>
        <dbReference type="Proteomes" id="UP000184097"/>
    </source>
</evidence>
<evidence type="ECO:0000256" key="7">
    <source>
        <dbReference type="ARBA" id="ARBA00022676"/>
    </source>
</evidence>
<feature type="active site" description="Proton acceptor" evidence="11">
    <location>
        <position position="349"/>
    </location>
</feature>
<name>A0A1M7RZI1_9FIRM</name>
<keyword evidence="7 11" id="KW-0328">Glycosyltransferase</keyword>
<dbReference type="Proteomes" id="UP000184097">
    <property type="component" value="Unassembled WGS sequence"/>
</dbReference>
<dbReference type="SUPFAM" id="SSF52733">
    <property type="entry name" value="Nicotinate mononucleotide:5,6-dimethylbenzimidazole phosphoribosyltransferase (CobT)"/>
    <property type="match status" value="1"/>
</dbReference>
<dbReference type="NCBIfam" id="TIGR03160">
    <property type="entry name" value="cobT_DBIPRT"/>
    <property type="match status" value="1"/>
</dbReference>
<reference evidence="12 13" key="1">
    <citation type="submission" date="2016-12" db="EMBL/GenBank/DDBJ databases">
        <authorList>
            <person name="Song W.-J."/>
            <person name="Kurnit D.M."/>
        </authorList>
    </citation>
    <scope>NUCLEOTIDE SEQUENCE [LARGE SCALE GENOMIC DNA]</scope>
    <source>
        <strain evidence="12 13">DSM 14810</strain>
    </source>
</reference>
<dbReference type="PANTHER" id="PTHR43463">
    <property type="entry name" value="NICOTINATE-NUCLEOTIDE--DIMETHYLBENZIMIDAZOLE PHOSPHORIBOSYLTRANSFERASE"/>
    <property type="match status" value="1"/>
</dbReference>
<dbReference type="InterPro" id="IPR003200">
    <property type="entry name" value="Nict_dMeBzImd_PRibTrfase"/>
</dbReference>
<comment type="pathway">
    <text evidence="2 11">Nucleoside biosynthesis; alpha-ribazole biosynthesis; alpha-ribazole from 5,6-dimethylbenzimidazole: step 1/2.</text>
</comment>
<dbReference type="UniPathway" id="UPA00061">
    <property type="reaction ID" value="UER00516"/>
</dbReference>
<dbReference type="Gene3D" id="1.10.1610.10">
    <property type="match status" value="1"/>
</dbReference>
<dbReference type="NCBIfam" id="NF000996">
    <property type="entry name" value="PRK00105.1"/>
    <property type="match status" value="1"/>
</dbReference>
<dbReference type="HAMAP" id="MF_00230">
    <property type="entry name" value="CobT"/>
    <property type="match status" value="1"/>
</dbReference>
<keyword evidence="6 11" id="KW-0169">Cobalamin biosynthesis</keyword>
<dbReference type="InterPro" id="IPR036087">
    <property type="entry name" value="Nict_dMeBzImd_PRibTrfase_sf"/>
</dbReference>
<sequence length="387" mass="40641">MNKEMLKTLENCIGKVEKVDEAAVKAASDYNDSLVKPPRSMGELENIAIKLAGITGHAKNKVGKKTIYVFCADNGVVEEGVASSPVSVTAMQALNMTRGLTGVAVLAKHTGTELVVTDMGIATDYSADPDASKVIDRSIRRGTGNIVKEPAMTEDECLTAITTGINLVANVGKEPSENKNVDKSSTGTVDLIGVGEMGVGNTTTSTALLSALTGVSPEEITGRGAGLTDEALVKKKEVIRKALEFHGLLNKKWEGNENDDEQIISAMSKVGGLDIAAMCGAFIGAAICKKAVVIDGIISAVAALCAVRLCPLVKGYLFTSHVSKEPAYDLAVKELGLKPYLMLNMGLGEGSGCPMAFQIIEDACVMMRDMATFEGGGIDDSYLEGIR</sequence>
<dbReference type="EC" id="2.4.2.21" evidence="4 11"/>
<comment type="catalytic activity">
    <reaction evidence="10 11">
        <text>5,6-dimethylbenzimidazole + nicotinate beta-D-ribonucleotide = alpha-ribazole 5'-phosphate + nicotinate + H(+)</text>
        <dbReference type="Rhea" id="RHEA:11196"/>
        <dbReference type="ChEBI" id="CHEBI:15378"/>
        <dbReference type="ChEBI" id="CHEBI:15890"/>
        <dbReference type="ChEBI" id="CHEBI:32544"/>
        <dbReference type="ChEBI" id="CHEBI:57502"/>
        <dbReference type="ChEBI" id="CHEBI:57918"/>
        <dbReference type="EC" id="2.4.2.21"/>
    </reaction>
</comment>
<dbReference type="RefSeq" id="WP_072701010.1">
    <property type="nucleotide sequence ID" value="NZ_FRDH01000003.1"/>
</dbReference>
<evidence type="ECO:0000256" key="5">
    <source>
        <dbReference type="ARBA" id="ARBA00015486"/>
    </source>
</evidence>
<protein>
    <recommendedName>
        <fullName evidence="5 11">Nicotinate-nucleotide--dimethylbenzimidazole phosphoribosyltransferase</fullName>
        <shortName evidence="11">NN:DBI PRT</shortName>
        <ecNumber evidence="4 11">2.4.2.21</ecNumber>
    </recommendedName>
    <alternativeName>
        <fullName evidence="9 11">N(1)-alpha-phosphoribosyltransferase</fullName>
    </alternativeName>
</protein>
<evidence type="ECO:0000256" key="6">
    <source>
        <dbReference type="ARBA" id="ARBA00022573"/>
    </source>
</evidence>
<dbReference type="InterPro" id="IPR023195">
    <property type="entry name" value="Nict_dMeBzImd_PRibTrfase_N"/>
</dbReference>
<evidence type="ECO:0000256" key="4">
    <source>
        <dbReference type="ARBA" id="ARBA00011991"/>
    </source>
</evidence>
<dbReference type="InterPro" id="IPR017846">
    <property type="entry name" value="Nict_dMeBzImd_PRibTrfase_bact"/>
</dbReference>
<dbReference type="Gene3D" id="3.40.50.10210">
    <property type="match status" value="1"/>
</dbReference>